<dbReference type="PANTHER" id="PTHR38446:SF1">
    <property type="entry name" value="BLL0914 PROTEIN"/>
    <property type="match status" value="1"/>
</dbReference>
<dbReference type="OrthoDB" id="9803832at2"/>
<dbReference type="Proteomes" id="UP000295131">
    <property type="component" value="Unassembled WGS sequence"/>
</dbReference>
<sequence>MSVVSAIIAVLVAAIHLYIVWLEMFVWESRGPKVFRGLPKEMFAPTKAMAANQGLYNGFLAAGLIWSLMITNPVWQSHIALFFFGCVAAAGVYGAVTVSRRIFYVQALPALLGIASLMF</sequence>
<name>A0A4R5PHY8_9HYPH</name>
<feature type="transmembrane region" description="Helical" evidence="1">
    <location>
        <begin position="75"/>
        <end position="95"/>
    </location>
</feature>
<keyword evidence="1" id="KW-0812">Transmembrane</keyword>
<dbReference type="PANTHER" id="PTHR38446">
    <property type="entry name" value="BLL0914 PROTEIN"/>
    <property type="match status" value="1"/>
</dbReference>
<dbReference type="EMBL" id="SMSI01000004">
    <property type="protein sequence ID" value="TDH34452.1"/>
    <property type="molecule type" value="Genomic_DNA"/>
</dbReference>
<keyword evidence="3" id="KW-1185">Reference proteome</keyword>
<keyword evidence="1" id="KW-0472">Membrane</keyword>
<dbReference type="InterPro" id="IPR009732">
    <property type="entry name" value="DUF1304"/>
</dbReference>
<dbReference type="RefSeq" id="WP_133285799.1">
    <property type="nucleotide sequence ID" value="NZ_SMSI01000004.1"/>
</dbReference>
<organism evidence="2 3">
    <name type="scientific">Pseudohoeflea suaedae</name>
    <dbReference type="NCBI Taxonomy" id="877384"/>
    <lineage>
        <taxon>Bacteria</taxon>
        <taxon>Pseudomonadati</taxon>
        <taxon>Pseudomonadota</taxon>
        <taxon>Alphaproteobacteria</taxon>
        <taxon>Hyphomicrobiales</taxon>
        <taxon>Rhizobiaceae</taxon>
        <taxon>Pseudohoeflea</taxon>
    </lineage>
</organism>
<evidence type="ECO:0000313" key="3">
    <source>
        <dbReference type="Proteomes" id="UP000295131"/>
    </source>
</evidence>
<accession>A0A4R5PHY8</accession>
<feature type="transmembrane region" description="Helical" evidence="1">
    <location>
        <begin position="48"/>
        <end position="69"/>
    </location>
</feature>
<dbReference type="Pfam" id="PF06993">
    <property type="entry name" value="DUF1304"/>
    <property type="match status" value="1"/>
</dbReference>
<gene>
    <name evidence="2" type="ORF">E2A64_17475</name>
</gene>
<dbReference type="AlphaFoldDB" id="A0A4R5PHY8"/>
<feature type="transmembrane region" description="Helical" evidence="1">
    <location>
        <begin position="6"/>
        <end position="27"/>
    </location>
</feature>
<reference evidence="2 3" key="1">
    <citation type="journal article" date="2013" name="Int. J. Syst. Evol. Microbiol.">
        <title>Hoeflea suaedae sp. nov., an endophytic bacterium isolated from the root of the halophyte Suaeda maritima.</title>
        <authorList>
            <person name="Chung E.J."/>
            <person name="Park J.A."/>
            <person name="Pramanik P."/>
            <person name="Bibi F."/>
            <person name="Jeon C.O."/>
            <person name="Chung Y.R."/>
        </authorList>
    </citation>
    <scope>NUCLEOTIDE SEQUENCE [LARGE SCALE GENOMIC DNA]</scope>
    <source>
        <strain evidence="2 3">YC6898</strain>
    </source>
</reference>
<comment type="caution">
    <text evidence="2">The sequence shown here is derived from an EMBL/GenBank/DDBJ whole genome shotgun (WGS) entry which is preliminary data.</text>
</comment>
<evidence type="ECO:0000256" key="1">
    <source>
        <dbReference type="SAM" id="Phobius"/>
    </source>
</evidence>
<protein>
    <submittedName>
        <fullName evidence="2">DUF1304 domain-containing protein</fullName>
    </submittedName>
</protein>
<keyword evidence="1" id="KW-1133">Transmembrane helix</keyword>
<evidence type="ECO:0000313" key="2">
    <source>
        <dbReference type="EMBL" id="TDH34452.1"/>
    </source>
</evidence>
<proteinExistence type="predicted"/>